<feature type="transmembrane region" description="Helical" evidence="1">
    <location>
        <begin position="95"/>
        <end position="116"/>
    </location>
</feature>
<name>A0A432YF28_9GAMM</name>
<keyword evidence="1" id="KW-1133">Transmembrane helix</keyword>
<feature type="transmembrane region" description="Helical" evidence="1">
    <location>
        <begin position="66"/>
        <end position="83"/>
    </location>
</feature>
<sequence length="119" mass="13479">MNNEGIMVPLIFFSALVLLVMLLLAYQLIKKRTFIRLLEKNSDMSPASIEAVGRYLFAPKNDQRKGVFMLVVAFAIWGFSWTAEFRGGNLDLNDALNGIALFPFFAGVAYLILHYLDRD</sequence>
<protein>
    <recommendedName>
        <fullName evidence="2">DUF6249 domain-containing protein</fullName>
    </recommendedName>
</protein>
<keyword evidence="1" id="KW-0812">Transmembrane</keyword>
<dbReference type="RefSeq" id="WP_126754936.1">
    <property type="nucleotide sequence ID" value="NZ_PIPY01000008.1"/>
</dbReference>
<dbReference type="InterPro" id="IPR046216">
    <property type="entry name" value="DUF6249"/>
</dbReference>
<accession>A0A432YF28</accession>
<keyword evidence="1" id="KW-0472">Membrane</keyword>
<feature type="domain" description="DUF6249" evidence="2">
    <location>
        <begin position="7"/>
        <end position="117"/>
    </location>
</feature>
<dbReference type="Pfam" id="PF19762">
    <property type="entry name" value="DUF6249"/>
    <property type="match status" value="1"/>
</dbReference>
<evidence type="ECO:0000313" key="3">
    <source>
        <dbReference type="EMBL" id="RUO59549.1"/>
    </source>
</evidence>
<comment type="caution">
    <text evidence="3">The sequence shown here is derived from an EMBL/GenBank/DDBJ whole genome shotgun (WGS) entry which is preliminary data.</text>
</comment>
<keyword evidence="4" id="KW-1185">Reference proteome</keyword>
<gene>
    <name evidence="3" type="ORF">CWI71_09025</name>
</gene>
<dbReference type="OrthoDB" id="5772578at2"/>
<proteinExistence type="predicted"/>
<dbReference type="EMBL" id="PIPY01000008">
    <property type="protein sequence ID" value="RUO59549.1"/>
    <property type="molecule type" value="Genomic_DNA"/>
</dbReference>
<evidence type="ECO:0000256" key="1">
    <source>
        <dbReference type="SAM" id="Phobius"/>
    </source>
</evidence>
<reference evidence="4" key="1">
    <citation type="journal article" date="2018" name="Front. Microbiol.">
        <title>Genome-Based Analysis Reveals the Taxonomy and Diversity of the Family Idiomarinaceae.</title>
        <authorList>
            <person name="Liu Y."/>
            <person name="Lai Q."/>
            <person name="Shao Z."/>
        </authorList>
    </citation>
    <scope>NUCLEOTIDE SEQUENCE [LARGE SCALE GENOMIC DNA]</scope>
    <source>
        <strain evidence="4">CVS-6</strain>
    </source>
</reference>
<dbReference type="Proteomes" id="UP000288259">
    <property type="component" value="Unassembled WGS sequence"/>
</dbReference>
<feature type="transmembrane region" description="Helical" evidence="1">
    <location>
        <begin position="6"/>
        <end position="26"/>
    </location>
</feature>
<evidence type="ECO:0000313" key="4">
    <source>
        <dbReference type="Proteomes" id="UP000288259"/>
    </source>
</evidence>
<dbReference type="AlphaFoldDB" id="A0A432YF28"/>
<evidence type="ECO:0000259" key="2">
    <source>
        <dbReference type="Pfam" id="PF19762"/>
    </source>
</evidence>
<organism evidence="3 4">
    <name type="scientific">Pseudidiomarina insulisalsae</name>
    <dbReference type="NCBI Taxonomy" id="575789"/>
    <lineage>
        <taxon>Bacteria</taxon>
        <taxon>Pseudomonadati</taxon>
        <taxon>Pseudomonadota</taxon>
        <taxon>Gammaproteobacteria</taxon>
        <taxon>Alteromonadales</taxon>
        <taxon>Idiomarinaceae</taxon>
        <taxon>Pseudidiomarina</taxon>
    </lineage>
</organism>